<dbReference type="EMBL" id="QHHQ01000005">
    <property type="protein sequence ID" value="RAH99181.1"/>
    <property type="molecule type" value="Genomic_DNA"/>
</dbReference>
<organism evidence="2 3">
    <name type="scientific">Acuticoccus sediminis</name>
    <dbReference type="NCBI Taxonomy" id="2184697"/>
    <lineage>
        <taxon>Bacteria</taxon>
        <taxon>Pseudomonadati</taxon>
        <taxon>Pseudomonadota</taxon>
        <taxon>Alphaproteobacteria</taxon>
        <taxon>Hyphomicrobiales</taxon>
        <taxon>Amorphaceae</taxon>
        <taxon>Acuticoccus</taxon>
    </lineage>
</organism>
<name>A0A8B2NQ90_9HYPH</name>
<feature type="transmembrane region" description="Helical" evidence="1">
    <location>
        <begin position="14"/>
        <end position="34"/>
    </location>
</feature>
<keyword evidence="3" id="KW-1185">Reference proteome</keyword>
<evidence type="ECO:0000313" key="3">
    <source>
        <dbReference type="Proteomes" id="UP000249590"/>
    </source>
</evidence>
<accession>A0A8B2NQ90</accession>
<sequence length="83" mass="8807">MMAAIAWLVVRPRLVFAGAVVLVAVVILGGTYFAGRDEGARSVTDAIERQDARAEAEADGARRDVRQCADRGGVWDVATGTCE</sequence>
<evidence type="ECO:0000256" key="1">
    <source>
        <dbReference type="SAM" id="Phobius"/>
    </source>
</evidence>
<dbReference type="Proteomes" id="UP000249590">
    <property type="component" value="Unassembled WGS sequence"/>
</dbReference>
<reference evidence="2 3" key="1">
    <citation type="submission" date="2018-05" db="EMBL/GenBank/DDBJ databases">
        <title>Acuticoccus sediminis sp. nov., isolated from deep-sea sediment of Indian Ocean.</title>
        <authorList>
            <person name="Liu X."/>
            <person name="Lai Q."/>
            <person name="Du Y."/>
            <person name="Sun F."/>
            <person name="Zhang X."/>
            <person name="Wang S."/>
            <person name="Shao Z."/>
        </authorList>
    </citation>
    <scope>NUCLEOTIDE SEQUENCE [LARGE SCALE GENOMIC DNA]</scope>
    <source>
        <strain evidence="2 3">PTG4-2</strain>
    </source>
</reference>
<dbReference type="AlphaFoldDB" id="A0A8B2NQ90"/>
<protein>
    <submittedName>
        <fullName evidence="2">Uncharacterized protein</fullName>
    </submittedName>
</protein>
<dbReference type="RefSeq" id="WP_111349238.1">
    <property type="nucleotide sequence ID" value="NZ_QHHQ01000005.1"/>
</dbReference>
<keyword evidence="1" id="KW-0472">Membrane</keyword>
<evidence type="ECO:0000313" key="2">
    <source>
        <dbReference type="EMBL" id="RAH99181.1"/>
    </source>
</evidence>
<comment type="caution">
    <text evidence="2">The sequence shown here is derived from an EMBL/GenBank/DDBJ whole genome shotgun (WGS) entry which is preliminary data.</text>
</comment>
<proteinExistence type="predicted"/>
<keyword evidence="1" id="KW-0812">Transmembrane</keyword>
<gene>
    <name evidence="2" type="ORF">DLJ53_21790</name>
</gene>
<keyword evidence="1" id="KW-1133">Transmembrane helix</keyword>